<evidence type="ECO:0000313" key="3">
    <source>
        <dbReference type="Proteomes" id="UP001258181"/>
    </source>
</evidence>
<accession>A0ABU1TYJ0</accession>
<keyword evidence="3" id="KW-1185">Reference proteome</keyword>
<organism evidence="2 3">
    <name type="scientific">Fictibacillus barbaricus</name>
    <dbReference type="NCBI Taxonomy" id="182136"/>
    <lineage>
        <taxon>Bacteria</taxon>
        <taxon>Bacillati</taxon>
        <taxon>Bacillota</taxon>
        <taxon>Bacilli</taxon>
        <taxon>Bacillales</taxon>
        <taxon>Fictibacillaceae</taxon>
        <taxon>Fictibacillus</taxon>
    </lineage>
</organism>
<dbReference type="EMBL" id="JAVDWA010000002">
    <property type="protein sequence ID" value="MDR7072264.1"/>
    <property type="molecule type" value="Genomic_DNA"/>
</dbReference>
<proteinExistence type="predicted"/>
<dbReference type="InterPro" id="IPR036815">
    <property type="entry name" value="14-3-3_dom_sf"/>
</dbReference>
<reference evidence="2 3" key="1">
    <citation type="submission" date="2023-07" db="EMBL/GenBank/DDBJ databases">
        <title>Sorghum-associated microbial communities from plants grown in Nebraska, USA.</title>
        <authorList>
            <person name="Schachtman D."/>
        </authorList>
    </citation>
    <scope>NUCLEOTIDE SEQUENCE [LARGE SCALE GENOMIC DNA]</scope>
    <source>
        <strain evidence="2 3">BE211</strain>
    </source>
</reference>
<gene>
    <name evidence="2" type="ORF">J2X07_001241</name>
</gene>
<keyword evidence="1" id="KW-0175">Coiled coil</keyword>
<evidence type="ECO:0000256" key="1">
    <source>
        <dbReference type="SAM" id="Coils"/>
    </source>
</evidence>
<protein>
    <submittedName>
        <fullName evidence="2">Uncharacterized protein</fullName>
    </submittedName>
</protein>
<feature type="coiled-coil region" evidence="1">
    <location>
        <begin position="47"/>
        <end position="82"/>
    </location>
</feature>
<sequence length="86" mass="9966">MPYRNNKQQTDYQAAEQGYHHAIEVSKKLDTSTSEYGVYYSNFMTENEKACQQIANALETASEHQDKTLKSYLEELEALKNQFPKP</sequence>
<evidence type="ECO:0000313" key="2">
    <source>
        <dbReference type="EMBL" id="MDR7072264.1"/>
    </source>
</evidence>
<dbReference type="RefSeq" id="WP_310257534.1">
    <property type="nucleotide sequence ID" value="NZ_JAVDWA010000002.1"/>
</dbReference>
<dbReference type="SUPFAM" id="SSF48445">
    <property type="entry name" value="14-3-3 protein"/>
    <property type="match status" value="1"/>
</dbReference>
<name>A0ABU1TYJ0_9BACL</name>
<comment type="caution">
    <text evidence="2">The sequence shown here is derived from an EMBL/GenBank/DDBJ whole genome shotgun (WGS) entry which is preliminary data.</text>
</comment>
<dbReference type="Proteomes" id="UP001258181">
    <property type="component" value="Unassembled WGS sequence"/>
</dbReference>